<dbReference type="PROSITE" id="PS51354">
    <property type="entry name" value="GLUTAREDOXIN_2"/>
    <property type="match status" value="1"/>
</dbReference>
<dbReference type="SUPFAM" id="SSF52833">
    <property type="entry name" value="Thioredoxin-like"/>
    <property type="match status" value="1"/>
</dbReference>
<feature type="domain" description="Glutaredoxin" evidence="2">
    <location>
        <begin position="67"/>
        <end position="123"/>
    </location>
</feature>
<evidence type="ECO:0000256" key="1">
    <source>
        <dbReference type="SAM" id="Phobius"/>
    </source>
</evidence>
<dbReference type="CDD" id="cd02976">
    <property type="entry name" value="NrdH"/>
    <property type="match status" value="1"/>
</dbReference>
<dbReference type="Pfam" id="PF00462">
    <property type="entry name" value="Glutaredoxin"/>
    <property type="match status" value="1"/>
</dbReference>
<name>A0ABT4BAV8_9ACTN</name>
<keyword evidence="1" id="KW-0472">Membrane</keyword>
<dbReference type="InterPro" id="IPR051548">
    <property type="entry name" value="Grx-like_ET"/>
</dbReference>
<feature type="transmembrane region" description="Helical" evidence="1">
    <location>
        <begin position="12"/>
        <end position="41"/>
    </location>
</feature>
<dbReference type="RefSeq" id="WP_267567395.1">
    <property type="nucleotide sequence ID" value="NZ_JAPNTZ010000013.1"/>
</dbReference>
<evidence type="ECO:0000259" key="2">
    <source>
        <dbReference type="Pfam" id="PF00462"/>
    </source>
</evidence>
<keyword evidence="1" id="KW-0812">Transmembrane</keyword>
<dbReference type="PANTHER" id="PTHR34386:SF1">
    <property type="entry name" value="GLUTAREDOXIN-LIKE PROTEIN NRDH"/>
    <property type="match status" value="1"/>
</dbReference>
<dbReference type="PANTHER" id="PTHR34386">
    <property type="entry name" value="GLUTAREDOXIN"/>
    <property type="match status" value="1"/>
</dbReference>
<proteinExistence type="predicted"/>
<keyword evidence="1" id="KW-1133">Transmembrane helix</keyword>
<accession>A0ABT4BAV8</accession>
<evidence type="ECO:0000313" key="3">
    <source>
        <dbReference type="EMBL" id="MCY1142945.1"/>
    </source>
</evidence>
<reference evidence="3" key="1">
    <citation type="submission" date="2022-11" db="EMBL/GenBank/DDBJ databases">
        <authorList>
            <person name="Somphong A."/>
            <person name="Phongsopitanun W."/>
        </authorList>
    </citation>
    <scope>NUCLEOTIDE SEQUENCE</scope>
    <source>
        <strain evidence="3">Pm04-4</strain>
    </source>
</reference>
<keyword evidence="4" id="KW-1185">Reference proteome</keyword>
<dbReference type="InterPro" id="IPR036249">
    <property type="entry name" value="Thioredoxin-like_sf"/>
</dbReference>
<organism evidence="3 4">
    <name type="scientific">Paractinoplanes pyxinae</name>
    <dbReference type="NCBI Taxonomy" id="2997416"/>
    <lineage>
        <taxon>Bacteria</taxon>
        <taxon>Bacillati</taxon>
        <taxon>Actinomycetota</taxon>
        <taxon>Actinomycetes</taxon>
        <taxon>Micromonosporales</taxon>
        <taxon>Micromonosporaceae</taxon>
        <taxon>Paractinoplanes</taxon>
    </lineage>
</organism>
<gene>
    <name evidence="3" type="ORF">OWR29_33545</name>
</gene>
<dbReference type="Proteomes" id="UP001151002">
    <property type="component" value="Unassembled WGS sequence"/>
</dbReference>
<protein>
    <recommendedName>
        <fullName evidence="2">Glutaredoxin domain-containing protein</fullName>
    </recommendedName>
</protein>
<dbReference type="EMBL" id="JAPNTZ010000013">
    <property type="protein sequence ID" value="MCY1142945.1"/>
    <property type="molecule type" value="Genomic_DNA"/>
</dbReference>
<sequence>MTRRWQPAAFMVAIGVLGGFWIGSYGGLVFFLVMVAVAVVVSPPAFPRSVTDAEARAAQAADGRPIIYWRPGCPYCLRLRGSLARRAGRYHWVDIWSDPEAAASVRAVADGNETVPTVVTVGESFVNPSPQLVRSLN</sequence>
<dbReference type="Gene3D" id="3.40.30.10">
    <property type="entry name" value="Glutaredoxin"/>
    <property type="match status" value="1"/>
</dbReference>
<evidence type="ECO:0000313" key="4">
    <source>
        <dbReference type="Proteomes" id="UP001151002"/>
    </source>
</evidence>
<comment type="caution">
    <text evidence="3">The sequence shown here is derived from an EMBL/GenBank/DDBJ whole genome shotgun (WGS) entry which is preliminary data.</text>
</comment>
<dbReference type="InterPro" id="IPR002109">
    <property type="entry name" value="Glutaredoxin"/>
</dbReference>